<dbReference type="InterPro" id="IPR011042">
    <property type="entry name" value="6-blade_b-propeller_TolB-like"/>
</dbReference>
<organism evidence="2 3">
    <name type="scientific">Planomonospora alba</name>
    <dbReference type="NCBI Taxonomy" id="161354"/>
    <lineage>
        <taxon>Bacteria</taxon>
        <taxon>Bacillati</taxon>
        <taxon>Actinomycetota</taxon>
        <taxon>Actinomycetes</taxon>
        <taxon>Streptosporangiales</taxon>
        <taxon>Streptosporangiaceae</taxon>
        <taxon>Planomonospora</taxon>
    </lineage>
</organism>
<dbReference type="EMBL" id="BAAAUT010000052">
    <property type="protein sequence ID" value="GAA3156146.1"/>
    <property type="molecule type" value="Genomic_DNA"/>
</dbReference>
<reference evidence="3" key="1">
    <citation type="journal article" date="2019" name="Int. J. Syst. Evol. Microbiol.">
        <title>The Global Catalogue of Microorganisms (GCM) 10K type strain sequencing project: providing services to taxonomists for standard genome sequencing and annotation.</title>
        <authorList>
            <consortium name="The Broad Institute Genomics Platform"/>
            <consortium name="The Broad Institute Genome Sequencing Center for Infectious Disease"/>
            <person name="Wu L."/>
            <person name="Ma J."/>
        </authorList>
    </citation>
    <scope>NUCLEOTIDE SEQUENCE [LARGE SCALE GENOMIC DNA]</scope>
    <source>
        <strain evidence="3">JCM 9373</strain>
    </source>
</reference>
<sequence>MKHRALAAGAVLAVSTAVPAALAVPAHAVPARPSAPAHAPARTAPAPLTGKGVYLDYGSGVRVVTDGGRTIWTDRSFSGQFSVSPDGRKVAWIDAKGRLHVSGPAAGGTADKVVAEGAAYGGPCMTPAWSADSRRVAFPLAGSSPRAAVAVVGAGGGGPRRLGTTPGLCHLTWSADGRTLAGYAGTTEGVYVLDTATRTARRVPGVKLANHVASLSPDGRRVVVNVIGPADDAGDGSWPTAFTPSVHDTRTGKKVALPVEGRLLGAQYLKDGRLVVRVSGRRANTLVVLGPGGERLQTLAEKPRNRSRALLQITG</sequence>
<dbReference type="Proteomes" id="UP001500320">
    <property type="component" value="Unassembled WGS sequence"/>
</dbReference>
<proteinExistence type="predicted"/>
<feature type="chain" id="PRO_5046928232" description="WD40 repeat domain-containing protein" evidence="1">
    <location>
        <begin position="21"/>
        <end position="315"/>
    </location>
</feature>
<dbReference type="SUPFAM" id="SSF69304">
    <property type="entry name" value="Tricorn protease N-terminal domain"/>
    <property type="match status" value="1"/>
</dbReference>
<evidence type="ECO:0000313" key="3">
    <source>
        <dbReference type="Proteomes" id="UP001500320"/>
    </source>
</evidence>
<keyword evidence="1" id="KW-0732">Signal</keyword>
<evidence type="ECO:0000313" key="2">
    <source>
        <dbReference type="EMBL" id="GAA3156146.1"/>
    </source>
</evidence>
<accession>A0ABP6NR10</accession>
<feature type="signal peptide" evidence="1">
    <location>
        <begin position="1"/>
        <end position="20"/>
    </location>
</feature>
<dbReference type="RefSeq" id="WP_344864230.1">
    <property type="nucleotide sequence ID" value="NZ_BAAAUT010000052.1"/>
</dbReference>
<protein>
    <recommendedName>
        <fullName evidence="4">WD40 repeat domain-containing protein</fullName>
    </recommendedName>
</protein>
<evidence type="ECO:0000256" key="1">
    <source>
        <dbReference type="SAM" id="SignalP"/>
    </source>
</evidence>
<evidence type="ECO:0008006" key="4">
    <source>
        <dbReference type="Google" id="ProtNLM"/>
    </source>
</evidence>
<comment type="caution">
    <text evidence="2">The sequence shown here is derived from an EMBL/GenBank/DDBJ whole genome shotgun (WGS) entry which is preliminary data.</text>
</comment>
<dbReference type="Gene3D" id="2.120.10.30">
    <property type="entry name" value="TolB, C-terminal domain"/>
    <property type="match status" value="1"/>
</dbReference>
<name>A0ABP6NR10_9ACTN</name>
<keyword evidence="3" id="KW-1185">Reference proteome</keyword>
<gene>
    <name evidence="2" type="ORF">GCM10010466_53840</name>
</gene>